<evidence type="ECO:0000256" key="4">
    <source>
        <dbReference type="ARBA" id="ARBA00023136"/>
    </source>
</evidence>
<protein>
    <submittedName>
        <fullName evidence="6">Major facilitator superfamily</fullName>
    </submittedName>
</protein>
<feature type="transmembrane region" description="Helical" evidence="5">
    <location>
        <begin position="165"/>
        <end position="188"/>
    </location>
</feature>
<comment type="caution">
    <text evidence="6">The sequence shown here is derived from an EMBL/GenBank/DDBJ whole genome shotgun (WGS) entry which is preliminary data.</text>
</comment>
<dbReference type="InterPro" id="IPR011701">
    <property type="entry name" value="MFS"/>
</dbReference>
<gene>
    <name evidence="6" type="ORF">UY92_C0011G0070</name>
</gene>
<sequence length="408" mass="45849">MLRSDQLRRNPKILFWGKCLAEINALNAVITLFYLQREVSVAEIFYLSIVWSAATLLFEVPTGYLADRFGRKRTLLLGTVFLALSWAATWFAHGFPAFTVVFVLMSASFSCFSGTEEAFLYDSLQEIGQERDMTKHNGRLQSAHHLFNIFLPAAGAWIARDLSEAQFFVLLIINLLAAISALGFFFFLAEPKHAQSVVAYEKGIFRESLETIKREPFLLRAAMNQIIIFIASLVTWRAYQPFLTAQGVSVFWLGVFYALMHGIIFLLHQRIGVIEKYLGTVRVLSGSIVLMIAALAGIFITAEPWLLFVFILIALTLESARAPVFGHAMNRLINSRSRATTLSNLNVFRAVLGIPIVFLSGWSANINIEYIFLIAIGLCLSVLFLFPIRQRDLVPVARVGEPAPDRRN</sequence>
<dbReference type="Gene3D" id="1.20.1250.20">
    <property type="entry name" value="MFS general substrate transporter like domains"/>
    <property type="match status" value="1"/>
</dbReference>
<feature type="transmembrane region" description="Helical" evidence="5">
    <location>
        <begin position="245"/>
        <end position="267"/>
    </location>
</feature>
<dbReference type="PANTHER" id="PTHR23530">
    <property type="entry name" value="TRANSPORT PROTEIN-RELATED"/>
    <property type="match status" value="1"/>
</dbReference>
<dbReference type="AlphaFoldDB" id="A0A0G1YF03"/>
<proteinExistence type="predicted"/>
<dbReference type="Pfam" id="PF07690">
    <property type="entry name" value="MFS_1"/>
    <property type="match status" value="1"/>
</dbReference>
<evidence type="ECO:0000313" key="7">
    <source>
        <dbReference type="Proteomes" id="UP000033870"/>
    </source>
</evidence>
<dbReference type="InterPro" id="IPR053160">
    <property type="entry name" value="MFS_DHA3_Transporter"/>
</dbReference>
<dbReference type="InterPro" id="IPR036259">
    <property type="entry name" value="MFS_trans_sf"/>
</dbReference>
<dbReference type="CDD" id="cd06174">
    <property type="entry name" value="MFS"/>
    <property type="match status" value="1"/>
</dbReference>
<dbReference type="GO" id="GO:0022857">
    <property type="term" value="F:transmembrane transporter activity"/>
    <property type="evidence" value="ECO:0007669"/>
    <property type="project" value="InterPro"/>
</dbReference>
<feature type="transmembrane region" description="Helical" evidence="5">
    <location>
        <begin position="41"/>
        <end position="62"/>
    </location>
</feature>
<feature type="transmembrane region" description="Helical" evidence="5">
    <location>
        <begin position="370"/>
        <end position="388"/>
    </location>
</feature>
<dbReference type="InterPro" id="IPR005829">
    <property type="entry name" value="Sugar_transporter_CS"/>
</dbReference>
<accession>A0A0G1YF03</accession>
<evidence type="ECO:0000256" key="5">
    <source>
        <dbReference type="SAM" id="Phobius"/>
    </source>
</evidence>
<feature type="transmembrane region" description="Helical" evidence="5">
    <location>
        <begin position="305"/>
        <end position="324"/>
    </location>
</feature>
<keyword evidence="3 5" id="KW-1133">Transmembrane helix</keyword>
<dbReference type="PROSITE" id="PS00216">
    <property type="entry name" value="SUGAR_TRANSPORT_1"/>
    <property type="match status" value="1"/>
</dbReference>
<dbReference type="EMBL" id="LCRX01000011">
    <property type="protein sequence ID" value="KKW42048.1"/>
    <property type="molecule type" value="Genomic_DNA"/>
</dbReference>
<feature type="transmembrane region" description="Helical" evidence="5">
    <location>
        <begin position="345"/>
        <end position="364"/>
    </location>
</feature>
<feature type="transmembrane region" description="Helical" evidence="5">
    <location>
        <begin position="12"/>
        <end position="35"/>
    </location>
</feature>
<feature type="transmembrane region" description="Helical" evidence="5">
    <location>
        <begin position="279"/>
        <end position="299"/>
    </location>
</feature>
<evidence type="ECO:0000256" key="1">
    <source>
        <dbReference type="ARBA" id="ARBA00004141"/>
    </source>
</evidence>
<evidence type="ECO:0000256" key="3">
    <source>
        <dbReference type="ARBA" id="ARBA00022989"/>
    </source>
</evidence>
<keyword evidence="4 5" id="KW-0472">Membrane</keyword>
<feature type="transmembrane region" description="Helical" evidence="5">
    <location>
        <begin position="217"/>
        <end position="239"/>
    </location>
</feature>
<name>A0A0G1YF03_9BACT</name>
<dbReference type="STRING" id="1619044.UY92_C0011G0070"/>
<reference evidence="6 7" key="1">
    <citation type="journal article" date="2015" name="Nature">
        <title>rRNA introns, odd ribosomes, and small enigmatic genomes across a large radiation of phyla.</title>
        <authorList>
            <person name="Brown C.T."/>
            <person name="Hug L.A."/>
            <person name="Thomas B.C."/>
            <person name="Sharon I."/>
            <person name="Castelle C.J."/>
            <person name="Singh A."/>
            <person name="Wilkins M.J."/>
            <person name="Williams K.H."/>
            <person name="Banfield J.F."/>
        </authorList>
    </citation>
    <scope>NUCLEOTIDE SEQUENCE [LARGE SCALE GENOMIC DNA]</scope>
</reference>
<organism evidence="6 7">
    <name type="scientific">Candidatus Magasanikbacteria bacterium GW2011_GWA2_56_11</name>
    <dbReference type="NCBI Taxonomy" id="1619044"/>
    <lineage>
        <taxon>Bacteria</taxon>
        <taxon>Candidatus Magasanikiibacteriota</taxon>
    </lineage>
</organism>
<feature type="transmembrane region" description="Helical" evidence="5">
    <location>
        <begin position="74"/>
        <end position="92"/>
    </location>
</feature>
<evidence type="ECO:0000313" key="6">
    <source>
        <dbReference type="EMBL" id="KKW42048.1"/>
    </source>
</evidence>
<dbReference type="GO" id="GO:0016020">
    <property type="term" value="C:membrane"/>
    <property type="evidence" value="ECO:0007669"/>
    <property type="project" value="UniProtKB-SubCell"/>
</dbReference>
<comment type="subcellular location">
    <subcellularLocation>
        <location evidence="1">Membrane</location>
        <topology evidence="1">Multi-pass membrane protein</topology>
    </subcellularLocation>
</comment>
<dbReference type="PANTHER" id="PTHR23530:SF1">
    <property type="entry name" value="PERMEASE, MAJOR FACILITATOR SUPERFAMILY-RELATED"/>
    <property type="match status" value="1"/>
</dbReference>
<keyword evidence="2 5" id="KW-0812">Transmembrane</keyword>
<dbReference type="SUPFAM" id="SSF103473">
    <property type="entry name" value="MFS general substrate transporter"/>
    <property type="match status" value="1"/>
</dbReference>
<dbReference type="Proteomes" id="UP000033870">
    <property type="component" value="Unassembled WGS sequence"/>
</dbReference>
<evidence type="ECO:0000256" key="2">
    <source>
        <dbReference type="ARBA" id="ARBA00022692"/>
    </source>
</evidence>